<keyword evidence="3" id="KW-1185">Reference proteome</keyword>
<proteinExistence type="predicted"/>
<dbReference type="STRING" id="1965070.A0A3S3RYW3"/>
<dbReference type="Proteomes" id="UP000285301">
    <property type="component" value="Unassembled WGS sequence"/>
</dbReference>
<dbReference type="EMBL" id="NCKU01003155">
    <property type="protein sequence ID" value="RWS08061.1"/>
    <property type="molecule type" value="Genomic_DNA"/>
</dbReference>
<feature type="transmembrane region" description="Helical" evidence="1">
    <location>
        <begin position="73"/>
        <end position="94"/>
    </location>
</feature>
<evidence type="ECO:0000313" key="2">
    <source>
        <dbReference type="EMBL" id="RWS08061.1"/>
    </source>
</evidence>
<dbReference type="AlphaFoldDB" id="A0A3S3RYW3"/>
<evidence type="ECO:0000313" key="3">
    <source>
        <dbReference type="Proteomes" id="UP000285301"/>
    </source>
</evidence>
<dbReference type="GO" id="GO:0016740">
    <property type="term" value="F:transferase activity"/>
    <property type="evidence" value="ECO:0007669"/>
    <property type="project" value="UniProtKB-KW"/>
</dbReference>
<keyword evidence="1" id="KW-0472">Membrane</keyword>
<sequence length="176" mass="20319">MGAIRNKKVHPTVEQRRNNKVRINGWSPPIHPLQITAWFFYFFFAVLYFGVMVPMLPTSMYRWLAAAVNGVTYFFHFVIHLTSVTVNPADINLIQKYKSRKKLSPNPFDSTKHAHVIENQFCYICEVTVHPKSKHCSVCNKLFIGCVITAVIGSFFITIVSIILIVAFFKKDSWLY</sequence>
<feature type="non-terminal residue" evidence="2">
    <location>
        <position position="176"/>
    </location>
</feature>
<dbReference type="OrthoDB" id="272303at2759"/>
<evidence type="ECO:0000256" key="1">
    <source>
        <dbReference type="SAM" id="Phobius"/>
    </source>
</evidence>
<feature type="transmembrane region" description="Helical" evidence="1">
    <location>
        <begin position="142"/>
        <end position="169"/>
    </location>
</feature>
<keyword evidence="1" id="KW-0812">Transmembrane</keyword>
<feature type="transmembrane region" description="Helical" evidence="1">
    <location>
        <begin position="35"/>
        <end position="53"/>
    </location>
</feature>
<keyword evidence="2" id="KW-0808">Transferase</keyword>
<protein>
    <submittedName>
        <fullName evidence="2">Putative palmitoyltransferase ZDHHC1-like isoform X3</fullName>
    </submittedName>
</protein>
<organism evidence="2 3">
    <name type="scientific">Dinothrombium tinctorium</name>
    <dbReference type="NCBI Taxonomy" id="1965070"/>
    <lineage>
        <taxon>Eukaryota</taxon>
        <taxon>Metazoa</taxon>
        <taxon>Ecdysozoa</taxon>
        <taxon>Arthropoda</taxon>
        <taxon>Chelicerata</taxon>
        <taxon>Arachnida</taxon>
        <taxon>Acari</taxon>
        <taxon>Acariformes</taxon>
        <taxon>Trombidiformes</taxon>
        <taxon>Prostigmata</taxon>
        <taxon>Anystina</taxon>
        <taxon>Parasitengona</taxon>
        <taxon>Trombidioidea</taxon>
        <taxon>Trombidiidae</taxon>
        <taxon>Dinothrombium</taxon>
    </lineage>
</organism>
<reference evidence="2 3" key="1">
    <citation type="journal article" date="2018" name="Gigascience">
        <title>Genomes of trombidid mites reveal novel predicted allergens and laterally-transferred genes associated with secondary metabolism.</title>
        <authorList>
            <person name="Dong X."/>
            <person name="Chaisiri K."/>
            <person name="Xia D."/>
            <person name="Armstrong S.D."/>
            <person name="Fang Y."/>
            <person name="Donnelly M.J."/>
            <person name="Kadowaki T."/>
            <person name="McGarry J.W."/>
            <person name="Darby A.C."/>
            <person name="Makepeace B.L."/>
        </authorList>
    </citation>
    <scope>NUCLEOTIDE SEQUENCE [LARGE SCALE GENOMIC DNA]</scope>
    <source>
        <strain evidence="2">UoL-WK</strain>
    </source>
</reference>
<gene>
    <name evidence="2" type="ORF">B4U79_09912</name>
</gene>
<name>A0A3S3RYW3_9ACAR</name>
<keyword evidence="1" id="KW-1133">Transmembrane helix</keyword>
<accession>A0A3S3RYW3</accession>
<comment type="caution">
    <text evidence="2">The sequence shown here is derived from an EMBL/GenBank/DDBJ whole genome shotgun (WGS) entry which is preliminary data.</text>
</comment>